<dbReference type="CDD" id="cd07581">
    <property type="entry name" value="nitrilase_3"/>
    <property type="match status" value="1"/>
</dbReference>
<dbReference type="EMBL" id="CP034593">
    <property type="protein sequence ID" value="AZQ76160.1"/>
    <property type="molecule type" value="Genomic_DNA"/>
</dbReference>
<dbReference type="PANTHER" id="PTHR23088:SF27">
    <property type="entry name" value="DEAMINATED GLUTATHIONE AMIDASE"/>
    <property type="match status" value="1"/>
</dbReference>
<evidence type="ECO:0000259" key="2">
    <source>
        <dbReference type="PROSITE" id="PS50263"/>
    </source>
</evidence>
<dbReference type="InterPro" id="IPR003010">
    <property type="entry name" value="C-N_Hydrolase"/>
</dbReference>
<evidence type="ECO:0000313" key="3">
    <source>
        <dbReference type="EMBL" id="AZQ76160.1"/>
    </source>
</evidence>
<dbReference type="Gene3D" id="3.60.110.10">
    <property type="entry name" value="Carbon-nitrogen hydrolase"/>
    <property type="match status" value="1"/>
</dbReference>
<protein>
    <submittedName>
        <fullName evidence="3">Carbon-nitrogen hydrolase family protein</fullName>
    </submittedName>
</protein>
<sequence length="266" mass="28613">MTIKAAVVQFSPGKNKGENLDAIEHHLRAASAEGVRLAVLPEFAIYTAPVMGQEFVDAAESVDGPSIRRLQELTTELKIAIVAGMNETADGKRIHNTLVGIDGGETVAVYRKVHLYDAFGYKESSHVIPAEPGNGDTFEVDGFTVGMQTCYDLRFPEVSRLLIDAGATVLALPAEWVPGPQKEYHWNTLIRARAIENTAYVVAADQSGPAGVGQSAIIDPMGVALAQIGETQGIVTAEISKERLESARQTNPALVARRYRVDKGES</sequence>
<dbReference type="InterPro" id="IPR036526">
    <property type="entry name" value="C-N_Hydrolase_sf"/>
</dbReference>
<accession>A0A3Q9G306</accession>
<dbReference type="PROSITE" id="PS01227">
    <property type="entry name" value="UPF0012"/>
    <property type="match status" value="1"/>
</dbReference>
<dbReference type="GO" id="GO:0016787">
    <property type="term" value="F:hydrolase activity"/>
    <property type="evidence" value="ECO:0007669"/>
    <property type="project" value="UniProtKB-KW"/>
</dbReference>
<dbReference type="AlphaFoldDB" id="A0A3Q9G306"/>
<name>A0A3Q9G306_9ACTO</name>
<feature type="domain" description="CN hydrolase" evidence="2">
    <location>
        <begin position="3"/>
        <end position="241"/>
    </location>
</feature>
<keyword evidence="3" id="KW-0378">Hydrolase</keyword>
<dbReference type="PROSITE" id="PS50263">
    <property type="entry name" value="CN_HYDROLASE"/>
    <property type="match status" value="1"/>
</dbReference>
<keyword evidence="4" id="KW-1185">Reference proteome</keyword>
<organism evidence="3 4">
    <name type="scientific">Flaviflexus ciconiae</name>
    <dbReference type="NCBI Taxonomy" id="2496867"/>
    <lineage>
        <taxon>Bacteria</taxon>
        <taxon>Bacillati</taxon>
        <taxon>Actinomycetota</taxon>
        <taxon>Actinomycetes</taxon>
        <taxon>Actinomycetales</taxon>
        <taxon>Actinomycetaceae</taxon>
        <taxon>Flaviflexus</taxon>
    </lineage>
</organism>
<dbReference type="KEGG" id="flh:EJ997_01270"/>
<dbReference type="SUPFAM" id="SSF56317">
    <property type="entry name" value="Carbon-nitrogen hydrolase"/>
    <property type="match status" value="1"/>
</dbReference>
<gene>
    <name evidence="3" type="ORF">EJ997_01270</name>
</gene>
<dbReference type="Proteomes" id="UP000280344">
    <property type="component" value="Chromosome"/>
</dbReference>
<dbReference type="InterPro" id="IPR001110">
    <property type="entry name" value="UPF0012_CS"/>
</dbReference>
<dbReference type="Pfam" id="PF00795">
    <property type="entry name" value="CN_hydrolase"/>
    <property type="match status" value="1"/>
</dbReference>
<proteinExistence type="inferred from homology"/>
<comment type="similarity">
    <text evidence="1">Belongs to the carbon-nitrogen hydrolase superfamily. NIT1/NIT2 family.</text>
</comment>
<evidence type="ECO:0000313" key="4">
    <source>
        <dbReference type="Proteomes" id="UP000280344"/>
    </source>
</evidence>
<evidence type="ECO:0000256" key="1">
    <source>
        <dbReference type="ARBA" id="ARBA00010613"/>
    </source>
</evidence>
<dbReference type="OrthoDB" id="9811121at2"/>
<dbReference type="RefSeq" id="WP_126702969.1">
    <property type="nucleotide sequence ID" value="NZ_CP034593.1"/>
</dbReference>
<dbReference type="PANTHER" id="PTHR23088">
    <property type="entry name" value="NITRILASE-RELATED"/>
    <property type="match status" value="1"/>
</dbReference>
<reference evidence="3 4" key="1">
    <citation type="submission" date="2018-12" db="EMBL/GenBank/DDBJ databases">
        <title>Complete genome sequence of Flaviflexus sp. H23T48.</title>
        <authorList>
            <person name="Bae J.-W."/>
            <person name="Lee J.-Y."/>
        </authorList>
    </citation>
    <scope>NUCLEOTIDE SEQUENCE [LARGE SCALE GENOMIC DNA]</scope>
    <source>
        <strain evidence="3 4">H23T48</strain>
    </source>
</reference>